<proteinExistence type="predicted"/>
<dbReference type="EMBL" id="BSXS01000613">
    <property type="protein sequence ID" value="GME73177.1"/>
    <property type="molecule type" value="Genomic_DNA"/>
</dbReference>
<evidence type="ECO:0000313" key="1">
    <source>
        <dbReference type="EMBL" id="GME73177.1"/>
    </source>
</evidence>
<reference evidence="1" key="1">
    <citation type="submission" date="2023-04" db="EMBL/GenBank/DDBJ databases">
        <title>Ambrosiozyma monospora NBRC 10751.</title>
        <authorList>
            <person name="Ichikawa N."/>
            <person name="Sato H."/>
            <person name="Tonouchi N."/>
        </authorList>
    </citation>
    <scope>NUCLEOTIDE SEQUENCE</scope>
    <source>
        <strain evidence="1">NBRC 10751</strain>
    </source>
</reference>
<accession>A0ACB5SU93</accession>
<keyword evidence="2" id="KW-1185">Reference proteome</keyword>
<protein>
    <submittedName>
        <fullName evidence="1">Unnamed protein product</fullName>
    </submittedName>
</protein>
<evidence type="ECO:0000313" key="2">
    <source>
        <dbReference type="Proteomes" id="UP001165064"/>
    </source>
</evidence>
<name>A0ACB5SU93_AMBMO</name>
<comment type="caution">
    <text evidence="1">The sequence shown here is derived from an EMBL/GenBank/DDBJ whole genome shotgun (WGS) entry which is preliminary data.</text>
</comment>
<gene>
    <name evidence="1" type="ORF">Amon02_000129200</name>
</gene>
<organism evidence="1 2">
    <name type="scientific">Ambrosiozyma monospora</name>
    <name type="common">Yeast</name>
    <name type="synonym">Endomycopsis monosporus</name>
    <dbReference type="NCBI Taxonomy" id="43982"/>
    <lineage>
        <taxon>Eukaryota</taxon>
        <taxon>Fungi</taxon>
        <taxon>Dikarya</taxon>
        <taxon>Ascomycota</taxon>
        <taxon>Saccharomycotina</taxon>
        <taxon>Pichiomycetes</taxon>
        <taxon>Pichiales</taxon>
        <taxon>Pichiaceae</taxon>
        <taxon>Ambrosiozyma</taxon>
    </lineage>
</organism>
<dbReference type="Proteomes" id="UP001165064">
    <property type="component" value="Unassembled WGS sequence"/>
</dbReference>
<sequence>MSNSIGKAIIHSRSDNEFDTIEINRFLVDETIIHQPNAPHNSHQNGFAKDVNKQIQEPRLPPNILRSSQNYHTSSSKS</sequence>